<evidence type="ECO:0000256" key="5">
    <source>
        <dbReference type="ARBA" id="ARBA00023136"/>
    </source>
</evidence>
<feature type="region of interest" description="Disordered" evidence="9">
    <location>
        <begin position="333"/>
        <end position="361"/>
    </location>
</feature>
<dbReference type="GO" id="GO:0007157">
    <property type="term" value="P:heterophilic cell-cell adhesion via plasma membrane cell adhesion molecules"/>
    <property type="evidence" value="ECO:0007669"/>
    <property type="project" value="TreeGrafter"/>
</dbReference>
<evidence type="ECO:0000256" key="3">
    <source>
        <dbReference type="ARBA" id="ARBA00022729"/>
    </source>
</evidence>
<keyword evidence="13" id="KW-1185">Reference proteome</keyword>
<proteinExistence type="predicted"/>
<feature type="transmembrane region" description="Helical" evidence="10">
    <location>
        <begin position="268"/>
        <end position="290"/>
    </location>
</feature>
<dbReference type="RefSeq" id="XP_023576961.1">
    <property type="nucleotide sequence ID" value="XM_023721193.1"/>
</dbReference>
<keyword evidence="3 11" id="KW-0732">Signal</keyword>
<feature type="domain" description="Ig-like" evidence="12">
    <location>
        <begin position="11"/>
        <end position="127"/>
    </location>
</feature>
<comment type="subcellular location">
    <subcellularLocation>
        <location evidence="1">Membrane</location>
        <topology evidence="1">Single-pass type I membrane protein</topology>
    </subcellularLocation>
</comment>
<dbReference type="SUPFAM" id="SSF48726">
    <property type="entry name" value="Immunoglobulin"/>
    <property type="match status" value="2"/>
</dbReference>
<evidence type="ECO:0000256" key="10">
    <source>
        <dbReference type="SAM" id="Phobius"/>
    </source>
</evidence>
<dbReference type="InParanoid" id="A0A6P6EXD0"/>
<evidence type="ECO:0000256" key="11">
    <source>
        <dbReference type="SAM" id="SignalP"/>
    </source>
</evidence>
<evidence type="ECO:0000256" key="8">
    <source>
        <dbReference type="ARBA" id="ARBA00023319"/>
    </source>
</evidence>
<keyword evidence="2 10" id="KW-0812">Transmembrane</keyword>
<sequence length="361" mass="40677">MFCPLKLVLIPVLLGYFLSFVDLITSHPELRVHVGDSALMGCIIQNTEGKRVTKVDWIHSPGLHGKDEYVLFYYSNLTVPTGRFQNRSHLVGDVSQNDGSLLLQDVQDADQGIYNCAIYLEHESRVFKKVVVLHVLPEEDKELMVHKGESALMRCHLQSTEERRVTKVDWMFSSGQQAKEEIVLFYNVNNPVRYTPYRSRFQNRVDLVGDIAHNDGTIRLQTVKESDAGLYTCSIDLGSVTFRKTSVLHVVQEEAQTTSRPEILGGKYMVIIVAIVCATVLLLTGCIVIAKKTSRKKRSESSTTSVKSLEHTRKASLEKHVYSSVTTWETVEEEPSAKPDATYMVMHPAQPSLRSNPSKLH</sequence>
<dbReference type="PROSITE" id="PS50835">
    <property type="entry name" value="IG_LIKE"/>
    <property type="match status" value="2"/>
</dbReference>
<evidence type="ECO:0000256" key="7">
    <source>
        <dbReference type="ARBA" id="ARBA00023180"/>
    </source>
</evidence>
<dbReference type="FunCoup" id="A0A6P6EXD0">
    <property type="interactions" value="75"/>
</dbReference>
<dbReference type="InterPro" id="IPR013106">
    <property type="entry name" value="Ig_V-set"/>
</dbReference>
<feature type="compositionally biased region" description="Polar residues" evidence="9">
    <location>
        <begin position="352"/>
        <end position="361"/>
    </location>
</feature>
<dbReference type="Proteomes" id="UP000515203">
    <property type="component" value="Unplaced"/>
</dbReference>
<keyword evidence="7" id="KW-0325">Glycoprotein</keyword>
<evidence type="ECO:0000259" key="12">
    <source>
        <dbReference type="PROSITE" id="PS50835"/>
    </source>
</evidence>
<evidence type="ECO:0000256" key="6">
    <source>
        <dbReference type="ARBA" id="ARBA00023157"/>
    </source>
</evidence>
<dbReference type="InterPro" id="IPR007110">
    <property type="entry name" value="Ig-like_dom"/>
</dbReference>
<feature type="signal peptide" evidence="11">
    <location>
        <begin position="1"/>
        <end position="26"/>
    </location>
</feature>
<dbReference type="InterPro" id="IPR003599">
    <property type="entry name" value="Ig_sub"/>
</dbReference>
<dbReference type="AlphaFoldDB" id="A0A6P6EXD0"/>
<dbReference type="GO" id="GO:0035696">
    <property type="term" value="P:monocyte extravasation"/>
    <property type="evidence" value="ECO:0007669"/>
    <property type="project" value="TreeGrafter"/>
</dbReference>
<dbReference type="Pfam" id="PF07686">
    <property type="entry name" value="V-set"/>
    <property type="match status" value="2"/>
</dbReference>
<dbReference type="GO" id="GO:0050839">
    <property type="term" value="F:cell adhesion molecule binding"/>
    <property type="evidence" value="ECO:0007669"/>
    <property type="project" value="TreeGrafter"/>
</dbReference>
<protein>
    <submittedName>
        <fullName evidence="14">Junctional adhesion molecule-like</fullName>
    </submittedName>
</protein>
<dbReference type="Gene3D" id="2.60.40.10">
    <property type="entry name" value="Immunoglobulins"/>
    <property type="match status" value="2"/>
</dbReference>
<name>A0A6P6EXD0_OCTDE</name>
<reference evidence="14" key="1">
    <citation type="submission" date="2025-08" db="UniProtKB">
        <authorList>
            <consortium name="RefSeq"/>
        </authorList>
    </citation>
    <scope>IDENTIFICATION</scope>
</reference>
<dbReference type="SMART" id="SM00406">
    <property type="entry name" value="IGv"/>
    <property type="match status" value="2"/>
</dbReference>
<dbReference type="SMART" id="SM00409">
    <property type="entry name" value="IG"/>
    <property type="match status" value="2"/>
</dbReference>
<keyword evidence="8" id="KW-0393">Immunoglobulin domain</keyword>
<dbReference type="InterPro" id="IPR013783">
    <property type="entry name" value="Ig-like_fold"/>
</dbReference>
<dbReference type="InterPro" id="IPR036179">
    <property type="entry name" value="Ig-like_dom_sf"/>
</dbReference>
<keyword evidence="6" id="KW-1015">Disulfide bond</keyword>
<dbReference type="GO" id="GO:0005886">
    <property type="term" value="C:plasma membrane"/>
    <property type="evidence" value="ECO:0007669"/>
    <property type="project" value="TreeGrafter"/>
</dbReference>
<keyword evidence="5 10" id="KW-0472">Membrane</keyword>
<feature type="chain" id="PRO_5028409945" evidence="11">
    <location>
        <begin position="27"/>
        <end position="361"/>
    </location>
</feature>
<evidence type="ECO:0000256" key="4">
    <source>
        <dbReference type="ARBA" id="ARBA00022989"/>
    </source>
</evidence>
<dbReference type="GO" id="GO:0072672">
    <property type="term" value="P:neutrophil extravasation"/>
    <property type="evidence" value="ECO:0007669"/>
    <property type="project" value="TreeGrafter"/>
</dbReference>
<accession>A0A6P6EXD0</accession>
<gene>
    <name evidence="14" type="primary">Jaml</name>
</gene>
<evidence type="ECO:0000256" key="9">
    <source>
        <dbReference type="SAM" id="MobiDB-lite"/>
    </source>
</evidence>
<feature type="domain" description="Ig-like" evidence="12">
    <location>
        <begin position="137"/>
        <end position="246"/>
    </location>
</feature>
<keyword evidence="4 10" id="KW-1133">Transmembrane helix</keyword>
<evidence type="ECO:0000256" key="1">
    <source>
        <dbReference type="ARBA" id="ARBA00004479"/>
    </source>
</evidence>
<evidence type="ECO:0000313" key="13">
    <source>
        <dbReference type="Proteomes" id="UP000515203"/>
    </source>
</evidence>
<dbReference type="InterPro" id="IPR000920">
    <property type="entry name" value="Myelin_P0-rel"/>
</dbReference>
<dbReference type="CTD" id="120425"/>
<dbReference type="PANTHER" id="PTHR13869:SF22">
    <property type="entry name" value="JUNCTIONAL ADHESION MOLECULE-LIKE"/>
    <property type="match status" value="1"/>
</dbReference>
<evidence type="ECO:0000313" key="14">
    <source>
        <dbReference type="RefSeq" id="XP_023576961.1"/>
    </source>
</evidence>
<dbReference type="GO" id="GO:0030593">
    <property type="term" value="P:neutrophil chemotaxis"/>
    <property type="evidence" value="ECO:0007669"/>
    <property type="project" value="TreeGrafter"/>
</dbReference>
<dbReference type="OrthoDB" id="10012075at2759"/>
<organism evidence="13 14">
    <name type="scientific">Octodon degus</name>
    <name type="common">Degu</name>
    <name type="synonym">Sciurus degus</name>
    <dbReference type="NCBI Taxonomy" id="10160"/>
    <lineage>
        <taxon>Eukaryota</taxon>
        <taxon>Metazoa</taxon>
        <taxon>Chordata</taxon>
        <taxon>Craniata</taxon>
        <taxon>Vertebrata</taxon>
        <taxon>Euteleostomi</taxon>
        <taxon>Mammalia</taxon>
        <taxon>Eutheria</taxon>
        <taxon>Euarchontoglires</taxon>
        <taxon>Glires</taxon>
        <taxon>Rodentia</taxon>
        <taxon>Hystricomorpha</taxon>
        <taxon>Octodontidae</taxon>
        <taxon>Octodon</taxon>
    </lineage>
</organism>
<evidence type="ECO:0000256" key="2">
    <source>
        <dbReference type="ARBA" id="ARBA00022692"/>
    </source>
</evidence>
<dbReference type="GeneID" id="101574671"/>
<dbReference type="PANTHER" id="PTHR13869">
    <property type="entry name" value="MYELIN P0 RELATED"/>
    <property type="match status" value="1"/>
</dbReference>